<keyword evidence="1" id="KW-0472">Membrane</keyword>
<organism evidence="3 4">
    <name type="scientific">Spirosoma endbachense</name>
    <dbReference type="NCBI Taxonomy" id="2666025"/>
    <lineage>
        <taxon>Bacteria</taxon>
        <taxon>Pseudomonadati</taxon>
        <taxon>Bacteroidota</taxon>
        <taxon>Cytophagia</taxon>
        <taxon>Cytophagales</taxon>
        <taxon>Cytophagaceae</taxon>
        <taxon>Spirosoma</taxon>
    </lineage>
</organism>
<evidence type="ECO:0000256" key="1">
    <source>
        <dbReference type="SAM" id="Phobius"/>
    </source>
</evidence>
<dbReference type="RefSeq" id="WP_162387083.1">
    <property type="nucleotide sequence ID" value="NZ_CP045997.1"/>
</dbReference>
<evidence type="ECO:0000313" key="4">
    <source>
        <dbReference type="Proteomes" id="UP000464577"/>
    </source>
</evidence>
<evidence type="ECO:0000313" key="3">
    <source>
        <dbReference type="EMBL" id="QHV96673.1"/>
    </source>
</evidence>
<reference evidence="3 4" key="1">
    <citation type="submission" date="2019-11" db="EMBL/GenBank/DDBJ databases">
        <title>Spirosoma endbachense sp. nov., isolated from a natural salt meadow.</title>
        <authorList>
            <person name="Rojas J."/>
            <person name="Ambika Manirajan B."/>
            <person name="Ratering S."/>
            <person name="Suarez C."/>
            <person name="Geissler-Plaum R."/>
            <person name="Schnell S."/>
        </authorList>
    </citation>
    <scope>NUCLEOTIDE SEQUENCE [LARGE SCALE GENOMIC DNA]</scope>
    <source>
        <strain evidence="3 4">I-24</strain>
    </source>
</reference>
<dbReference type="Proteomes" id="UP000464577">
    <property type="component" value="Chromosome"/>
</dbReference>
<dbReference type="KEGG" id="senf:GJR95_17380"/>
<gene>
    <name evidence="3" type="ORF">GJR95_17380</name>
</gene>
<accession>A0A6P1VUB8</accession>
<keyword evidence="1" id="KW-1133">Transmembrane helix</keyword>
<dbReference type="EMBL" id="CP045997">
    <property type="protein sequence ID" value="QHV96673.1"/>
    <property type="molecule type" value="Genomic_DNA"/>
</dbReference>
<protein>
    <recommendedName>
        <fullName evidence="2">Chemotaxis methyl-accepting receptor HlyB-like 4HB MCP domain-containing protein</fullName>
    </recommendedName>
</protein>
<feature type="domain" description="Chemotaxis methyl-accepting receptor HlyB-like 4HB MCP" evidence="2">
    <location>
        <begin position="9"/>
        <end position="185"/>
    </location>
</feature>
<name>A0A6P1VUB8_9BACT</name>
<dbReference type="AlphaFoldDB" id="A0A6P1VUB8"/>
<keyword evidence="1" id="KW-0812">Transmembrane</keyword>
<sequence>MKWSFIGQQKLKAAGLLLSLMLVILFTATSLKHAVQDMDQTMASLYRDRLQPAVDLVHISESLHAKRLVLDNQFLTQSPLSGSVLVRYLRQHDQQIANRIGHYEKTKLTADEAIWLKSFKQNWAQGKQVEGLIQQLMATGKWAVARQLFSERGATLFKQSIQSVHELAQIQTKTGQSAVKEAHQLAAGGSLNVSLLTAISLLVGLVILGLIQNTSLRSLESPLFPLN</sequence>
<dbReference type="Pfam" id="PF12729">
    <property type="entry name" value="4HB_MCP_1"/>
    <property type="match status" value="1"/>
</dbReference>
<keyword evidence="4" id="KW-1185">Reference proteome</keyword>
<dbReference type="InterPro" id="IPR024478">
    <property type="entry name" value="HlyB_4HB_MCP"/>
</dbReference>
<proteinExistence type="predicted"/>
<evidence type="ECO:0000259" key="2">
    <source>
        <dbReference type="Pfam" id="PF12729"/>
    </source>
</evidence>
<feature type="transmembrane region" description="Helical" evidence="1">
    <location>
        <begin position="191"/>
        <end position="211"/>
    </location>
</feature>